<dbReference type="Proteomes" id="UP000604273">
    <property type="component" value="Unassembled WGS sequence"/>
</dbReference>
<proteinExistence type="predicted"/>
<feature type="compositionally biased region" description="Basic and acidic residues" evidence="1">
    <location>
        <begin position="67"/>
        <end position="81"/>
    </location>
</feature>
<evidence type="ECO:0000313" key="2">
    <source>
        <dbReference type="EMBL" id="KAF4960318.1"/>
    </source>
</evidence>
<evidence type="ECO:0000313" key="3">
    <source>
        <dbReference type="Proteomes" id="UP000604273"/>
    </source>
</evidence>
<organism evidence="2 3">
    <name type="scientific">Fusarium gaditjirri</name>
    <dbReference type="NCBI Taxonomy" id="282569"/>
    <lineage>
        <taxon>Eukaryota</taxon>
        <taxon>Fungi</taxon>
        <taxon>Dikarya</taxon>
        <taxon>Ascomycota</taxon>
        <taxon>Pezizomycotina</taxon>
        <taxon>Sordariomycetes</taxon>
        <taxon>Hypocreomycetidae</taxon>
        <taxon>Hypocreales</taxon>
        <taxon>Nectriaceae</taxon>
        <taxon>Fusarium</taxon>
        <taxon>Fusarium nisikadoi species complex</taxon>
    </lineage>
</organism>
<sequence length="198" mass="21752">MSETNNIRPYPMPALQETPSSQLAVRRRPLPSSAPKRTAAQMDEDADQEGPRTPPRRVPRRNIRGKKPAETSRPKRAEDGKNSPTPLPAVPSEYSVATHCTNIPGYGSIYYAEDRPPLFVPATVLQTQHFPVTYACHCHEAHTAGIAQPNMPMLPIRAPGHGYGGDQGWSENTWGYVPGFELGDISQMHGSFNFNHGG</sequence>
<feature type="region of interest" description="Disordered" evidence="1">
    <location>
        <begin position="1"/>
        <end position="92"/>
    </location>
</feature>
<reference evidence="2" key="1">
    <citation type="journal article" date="2020" name="BMC Genomics">
        <title>Correction to: Identification and distribution of gene clusters required for synthesis of sphingolipid metabolism inhibitors in diverse species of the filamentous fungus Fusarium.</title>
        <authorList>
            <person name="Kim H.S."/>
            <person name="Lohmar J.M."/>
            <person name="Busman M."/>
            <person name="Brown D.W."/>
            <person name="Naumann T.A."/>
            <person name="Divon H.H."/>
            <person name="Lysoe E."/>
            <person name="Uhlig S."/>
            <person name="Proctor R.H."/>
        </authorList>
    </citation>
    <scope>NUCLEOTIDE SEQUENCE</scope>
    <source>
        <strain evidence="2">NRRL 45417</strain>
    </source>
</reference>
<accession>A0A8H4X393</accession>
<dbReference type="OrthoDB" id="5019985at2759"/>
<name>A0A8H4X393_9HYPO</name>
<keyword evidence="3" id="KW-1185">Reference proteome</keyword>
<gene>
    <name evidence="2" type="ORF">FGADI_965</name>
</gene>
<dbReference type="AlphaFoldDB" id="A0A8H4X393"/>
<comment type="caution">
    <text evidence="2">The sequence shown here is derived from an EMBL/GenBank/DDBJ whole genome shotgun (WGS) entry which is preliminary data.</text>
</comment>
<evidence type="ECO:0000256" key="1">
    <source>
        <dbReference type="SAM" id="MobiDB-lite"/>
    </source>
</evidence>
<feature type="compositionally biased region" description="Basic residues" evidence="1">
    <location>
        <begin position="54"/>
        <end position="66"/>
    </location>
</feature>
<dbReference type="EMBL" id="JABFAI010000024">
    <property type="protein sequence ID" value="KAF4960318.1"/>
    <property type="molecule type" value="Genomic_DNA"/>
</dbReference>
<protein>
    <submittedName>
        <fullName evidence="2">Uncharacterized protein</fullName>
    </submittedName>
</protein>
<reference evidence="2" key="2">
    <citation type="submission" date="2020-05" db="EMBL/GenBank/DDBJ databases">
        <authorList>
            <person name="Kim H.-S."/>
            <person name="Proctor R.H."/>
            <person name="Brown D.W."/>
        </authorList>
    </citation>
    <scope>NUCLEOTIDE SEQUENCE</scope>
    <source>
        <strain evidence="2">NRRL 45417</strain>
    </source>
</reference>